<comment type="caution">
    <text evidence="1">The sequence shown here is derived from an EMBL/GenBank/DDBJ whole genome shotgun (WGS) entry which is preliminary data.</text>
</comment>
<evidence type="ECO:0000313" key="2">
    <source>
        <dbReference type="Proteomes" id="UP000478052"/>
    </source>
</evidence>
<dbReference type="EMBL" id="VUJU01002747">
    <property type="protein sequence ID" value="KAF0760231.1"/>
    <property type="molecule type" value="Genomic_DNA"/>
</dbReference>
<evidence type="ECO:0000313" key="1">
    <source>
        <dbReference type="EMBL" id="KAF0760231.1"/>
    </source>
</evidence>
<reference evidence="1 2" key="1">
    <citation type="submission" date="2019-08" db="EMBL/GenBank/DDBJ databases">
        <title>Whole genome of Aphis craccivora.</title>
        <authorList>
            <person name="Voronova N.V."/>
            <person name="Shulinski R.S."/>
            <person name="Bandarenka Y.V."/>
            <person name="Zhorov D.G."/>
            <person name="Warner D."/>
        </authorList>
    </citation>
    <scope>NUCLEOTIDE SEQUENCE [LARGE SCALE GENOMIC DNA]</scope>
    <source>
        <strain evidence="1">180601</strain>
        <tissue evidence="1">Whole Body</tissue>
    </source>
</reference>
<dbReference type="AlphaFoldDB" id="A0A6G0YRH9"/>
<dbReference type="OrthoDB" id="7312725at2759"/>
<gene>
    <name evidence="1" type="ORF">FWK35_00015304</name>
</gene>
<proteinExistence type="predicted"/>
<sequence>MIVIFVNHSLRTKLMTRRKLINNSILNSDEIKQHIYHRDPLDNHRTQLMKLIIEHYISLILNHIARMYSIQMTGKNDRRNLTKF</sequence>
<name>A0A6G0YRH9_APHCR</name>
<protein>
    <submittedName>
        <fullName evidence="1">THAP-type domain-containing protein</fullName>
    </submittedName>
</protein>
<organism evidence="1 2">
    <name type="scientific">Aphis craccivora</name>
    <name type="common">Cowpea aphid</name>
    <dbReference type="NCBI Taxonomy" id="307492"/>
    <lineage>
        <taxon>Eukaryota</taxon>
        <taxon>Metazoa</taxon>
        <taxon>Ecdysozoa</taxon>
        <taxon>Arthropoda</taxon>
        <taxon>Hexapoda</taxon>
        <taxon>Insecta</taxon>
        <taxon>Pterygota</taxon>
        <taxon>Neoptera</taxon>
        <taxon>Paraneoptera</taxon>
        <taxon>Hemiptera</taxon>
        <taxon>Sternorrhyncha</taxon>
        <taxon>Aphidomorpha</taxon>
        <taxon>Aphidoidea</taxon>
        <taxon>Aphididae</taxon>
        <taxon>Aphidini</taxon>
        <taxon>Aphis</taxon>
        <taxon>Aphis</taxon>
    </lineage>
</organism>
<dbReference type="Proteomes" id="UP000478052">
    <property type="component" value="Unassembled WGS sequence"/>
</dbReference>
<keyword evidence="2" id="KW-1185">Reference proteome</keyword>
<accession>A0A6G0YRH9</accession>